<feature type="domain" description="CheB-type methylesterase" evidence="5">
    <location>
        <begin position="6"/>
        <end position="202"/>
    </location>
</feature>
<name>A0A4P6L2D4_9BURK</name>
<proteinExistence type="predicted"/>
<accession>A0A4P6L2D4</accession>
<sequence>MSQSPIFAAHDAVVIGTSTGGVEALRTLVAGLPKNFAAAVLVVMHVGDRDSILPSLLAGSTRLPVRHARDGDVIEPGRILVAPPDVHLMITRDKANGGRLCRAVLSRGARENHTRPAIDPLFRSAAAAFGPRAIGVVLTGMLDDGTAGLQAIKACGGRAIVQLPEEALAPDMPDSAIRNVDVDRVLRLADIGHVLEQMVDESLAADRTVPREVPEWVRLENRFVLEDSSMEALSRIASPSTFTCPECHGSLWEMHGVVPKRFRCHTGHAFTERHLCEQQGTAVEEALWSAMRALQEKEKLLRQMADSAIAAGYAQTAAEYLEGAGRAQRDGEVLRRVLMTHGQARHAAQPDRVG</sequence>
<dbReference type="SUPFAM" id="SSF52738">
    <property type="entry name" value="Methylesterase CheB, C-terminal domain"/>
    <property type="match status" value="1"/>
</dbReference>
<dbReference type="Proteomes" id="UP000290637">
    <property type="component" value="Chromosome"/>
</dbReference>
<dbReference type="InterPro" id="IPR035909">
    <property type="entry name" value="CheB_C"/>
</dbReference>
<dbReference type="PANTHER" id="PTHR42872:SF6">
    <property type="entry name" value="PROTEIN-GLUTAMATE METHYLESTERASE_PROTEIN-GLUTAMINE GLUTAMINASE"/>
    <property type="match status" value="1"/>
</dbReference>
<feature type="active site" evidence="4">
    <location>
        <position position="144"/>
    </location>
</feature>
<dbReference type="AlphaFoldDB" id="A0A4P6L2D4"/>
<keyword evidence="1 4" id="KW-0378">Hydrolase</keyword>
<evidence type="ECO:0000256" key="3">
    <source>
        <dbReference type="ARBA" id="ARBA00048267"/>
    </source>
</evidence>
<dbReference type="KEGG" id="plue:EWM63_23370"/>
<comment type="catalytic activity">
    <reaction evidence="3">
        <text>[protein]-L-glutamate 5-O-methyl ester + H2O = L-glutamyl-[protein] + methanol + H(+)</text>
        <dbReference type="Rhea" id="RHEA:23236"/>
        <dbReference type="Rhea" id="RHEA-COMP:10208"/>
        <dbReference type="Rhea" id="RHEA-COMP:10311"/>
        <dbReference type="ChEBI" id="CHEBI:15377"/>
        <dbReference type="ChEBI" id="CHEBI:15378"/>
        <dbReference type="ChEBI" id="CHEBI:17790"/>
        <dbReference type="ChEBI" id="CHEBI:29973"/>
        <dbReference type="ChEBI" id="CHEBI:82795"/>
        <dbReference type="EC" id="3.1.1.61"/>
    </reaction>
</comment>
<dbReference type="Pfam" id="PF01339">
    <property type="entry name" value="CheB_methylest"/>
    <property type="match status" value="1"/>
</dbReference>
<dbReference type="GO" id="GO:0000156">
    <property type="term" value="F:phosphorelay response regulator activity"/>
    <property type="evidence" value="ECO:0007669"/>
    <property type="project" value="InterPro"/>
</dbReference>
<dbReference type="EMBL" id="CP035913">
    <property type="protein sequence ID" value="QBE65567.1"/>
    <property type="molecule type" value="Genomic_DNA"/>
</dbReference>
<dbReference type="Gene3D" id="3.40.50.180">
    <property type="entry name" value="Methylesterase CheB, C-terminal domain"/>
    <property type="match status" value="1"/>
</dbReference>
<organism evidence="6 7">
    <name type="scientific">Pseudoduganella lutea</name>
    <dbReference type="NCBI Taxonomy" id="321985"/>
    <lineage>
        <taxon>Bacteria</taxon>
        <taxon>Pseudomonadati</taxon>
        <taxon>Pseudomonadota</taxon>
        <taxon>Betaproteobacteria</taxon>
        <taxon>Burkholderiales</taxon>
        <taxon>Oxalobacteraceae</taxon>
        <taxon>Telluria group</taxon>
        <taxon>Pseudoduganella</taxon>
    </lineage>
</organism>
<reference evidence="6 7" key="1">
    <citation type="submission" date="2019-02" db="EMBL/GenBank/DDBJ databases">
        <title>Draft Genome Sequences of Six Type Strains of the Genus Massilia.</title>
        <authorList>
            <person name="Miess H."/>
            <person name="Frediansyhah A."/>
            <person name="Gross H."/>
        </authorList>
    </citation>
    <scope>NUCLEOTIDE SEQUENCE [LARGE SCALE GENOMIC DNA]</scope>
    <source>
        <strain evidence="6 7">DSM 17473</strain>
    </source>
</reference>
<dbReference type="PANTHER" id="PTHR42872">
    <property type="entry name" value="PROTEIN-GLUTAMATE METHYLESTERASE/PROTEIN-GLUTAMINE GLUTAMINASE"/>
    <property type="match status" value="1"/>
</dbReference>
<dbReference type="EC" id="3.1.1.61" evidence="2"/>
<dbReference type="GO" id="GO:0008984">
    <property type="term" value="F:protein-glutamate methylesterase activity"/>
    <property type="evidence" value="ECO:0007669"/>
    <property type="project" value="UniProtKB-EC"/>
</dbReference>
<dbReference type="OrthoDB" id="9791760at2"/>
<keyword evidence="7" id="KW-1185">Reference proteome</keyword>
<dbReference type="InterPro" id="IPR011247">
    <property type="entry name" value="Chemotax_prot-Glu_Me-esterase"/>
</dbReference>
<protein>
    <recommendedName>
        <fullName evidence="2">protein-glutamate methylesterase</fullName>
        <ecNumber evidence="2">3.1.1.61</ecNumber>
    </recommendedName>
</protein>
<evidence type="ECO:0000256" key="1">
    <source>
        <dbReference type="ARBA" id="ARBA00022801"/>
    </source>
</evidence>
<feature type="active site" evidence="4">
    <location>
        <position position="18"/>
    </location>
</feature>
<evidence type="ECO:0000256" key="4">
    <source>
        <dbReference type="PROSITE-ProRule" id="PRU00050"/>
    </source>
</evidence>
<gene>
    <name evidence="6" type="ORF">EWM63_23370</name>
</gene>
<dbReference type="GO" id="GO:0005737">
    <property type="term" value="C:cytoplasm"/>
    <property type="evidence" value="ECO:0007669"/>
    <property type="project" value="InterPro"/>
</dbReference>
<evidence type="ECO:0000313" key="7">
    <source>
        <dbReference type="Proteomes" id="UP000290637"/>
    </source>
</evidence>
<evidence type="ECO:0000259" key="5">
    <source>
        <dbReference type="PROSITE" id="PS50122"/>
    </source>
</evidence>
<feature type="active site" evidence="4">
    <location>
        <position position="45"/>
    </location>
</feature>
<dbReference type="CDD" id="cd16433">
    <property type="entry name" value="CheB"/>
    <property type="match status" value="1"/>
</dbReference>
<dbReference type="RefSeq" id="WP_130188677.1">
    <property type="nucleotide sequence ID" value="NZ_CP035913.1"/>
</dbReference>
<dbReference type="PIRSF" id="PIRSF036461">
    <property type="entry name" value="Chmtx_methlestr"/>
    <property type="match status" value="1"/>
</dbReference>
<evidence type="ECO:0000313" key="6">
    <source>
        <dbReference type="EMBL" id="QBE65567.1"/>
    </source>
</evidence>
<evidence type="ECO:0000256" key="2">
    <source>
        <dbReference type="ARBA" id="ARBA00039140"/>
    </source>
</evidence>
<dbReference type="PROSITE" id="PS50122">
    <property type="entry name" value="CHEB"/>
    <property type="match status" value="1"/>
</dbReference>
<keyword evidence="4" id="KW-0145">Chemotaxis</keyword>
<dbReference type="GO" id="GO:0006935">
    <property type="term" value="P:chemotaxis"/>
    <property type="evidence" value="ECO:0007669"/>
    <property type="project" value="UniProtKB-UniRule"/>
</dbReference>
<dbReference type="InterPro" id="IPR000673">
    <property type="entry name" value="Sig_transdc_resp-reg_Me-estase"/>
</dbReference>